<dbReference type="EMBL" id="GBRH01182243">
    <property type="protein sequence ID" value="JAE15653.1"/>
    <property type="molecule type" value="Transcribed_RNA"/>
</dbReference>
<proteinExistence type="predicted"/>
<feature type="signal peptide" evidence="1">
    <location>
        <begin position="1"/>
        <end position="20"/>
    </location>
</feature>
<reference evidence="2" key="2">
    <citation type="journal article" date="2015" name="Data Brief">
        <title>Shoot transcriptome of the giant reed, Arundo donax.</title>
        <authorList>
            <person name="Barrero R.A."/>
            <person name="Guerrero F.D."/>
            <person name="Moolhuijzen P."/>
            <person name="Goolsby J.A."/>
            <person name="Tidwell J."/>
            <person name="Bellgard S.E."/>
            <person name="Bellgard M.I."/>
        </authorList>
    </citation>
    <scope>NUCLEOTIDE SEQUENCE</scope>
    <source>
        <tissue evidence="2">Shoot tissue taken approximately 20 cm above the soil surface</tissue>
    </source>
</reference>
<keyword evidence="1" id="KW-0732">Signal</keyword>
<protein>
    <submittedName>
        <fullName evidence="2">Uncharacterized protein</fullName>
    </submittedName>
</protein>
<name>A0A0A9G4U7_ARUDO</name>
<evidence type="ECO:0000313" key="2">
    <source>
        <dbReference type="EMBL" id="JAE15653.1"/>
    </source>
</evidence>
<feature type="chain" id="PRO_5002064922" evidence="1">
    <location>
        <begin position="21"/>
        <end position="38"/>
    </location>
</feature>
<reference evidence="2" key="1">
    <citation type="submission" date="2014-09" db="EMBL/GenBank/DDBJ databases">
        <authorList>
            <person name="Magalhaes I.L.F."/>
            <person name="Oliveira U."/>
            <person name="Santos F.R."/>
            <person name="Vidigal T.H.D.A."/>
            <person name="Brescovit A.D."/>
            <person name="Santos A.J."/>
        </authorList>
    </citation>
    <scope>NUCLEOTIDE SEQUENCE</scope>
    <source>
        <tissue evidence="2">Shoot tissue taken approximately 20 cm above the soil surface</tissue>
    </source>
</reference>
<evidence type="ECO:0000256" key="1">
    <source>
        <dbReference type="SAM" id="SignalP"/>
    </source>
</evidence>
<organism evidence="2">
    <name type="scientific">Arundo donax</name>
    <name type="common">Giant reed</name>
    <name type="synonym">Donax arundinaceus</name>
    <dbReference type="NCBI Taxonomy" id="35708"/>
    <lineage>
        <taxon>Eukaryota</taxon>
        <taxon>Viridiplantae</taxon>
        <taxon>Streptophyta</taxon>
        <taxon>Embryophyta</taxon>
        <taxon>Tracheophyta</taxon>
        <taxon>Spermatophyta</taxon>
        <taxon>Magnoliopsida</taxon>
        <taxon>Liliopsida</taxon>
        <taxon>Poales</taxon>
        <taxon>Poaceae</taxon>
        <taxon>PACMAD clade</taxon>
        <taxon>Arundinoideae</taxon>
        <taxon>Arundineae</taxon>
        <taxon>Arundo</taxon>
    </lineage>
</organism>
<sequence>MEIIFLFIVVLGTMQNLVYKKCSVAFCVLTLLSQTCHL</sequence>
<accession>A0A0A9G4U7</accession>
<dbReference type="AlphaFoldDB" id="A0A0A9G4U7"/>